<keyword evidence="4" id="KW-0788">Thiol protease</keyword>
<dbReference type="SUPFAM" id="SSF54001">
    <property type="entry name" value="Cysteine proteinases"/>
    <property type="match status" value="1"/>
</dbReference>
<dbReference type="PANTHER" id="PTHR12411">
    <property type="entry name" value="CYSTEINE PROTEASE FAMILY C1-RELATED"/>
    <property type="match status" value="1"/>
</dbReference>
<feature type="chain" id="PRO_5044541523" evidence="5">
    <location>
        <begin position="21"/>
        <end position="346"/>
    </location>
</feature>
<gene>
    <name evidence="8" type="primary">CTSL2</name>
    <name evidence="10" type="synonym">CtsL4</name>
    <name evidence="8" type="ORF">g.8112</name>
</gene>
<keyword evidence="9" id="KW-1185">Reference proteome</keyword>
<dbReference type="MEROPS" id="C01.A30"/>
<dbReference type="Proteomes" id="UP000694866">
    <property type="component" value="Unplaced"/>
</dbReference>
<keyword evidence="3" id="KW-0378">Hydrolase</keyword>
<dbReference type="Gene3D" id="3.90.70.10">
    <property type="entry name" value="Cysteine proteinases"/>
    <property type="match status" value="1"/>
</dbReference>
<feature type="signal peptide" evidence="5">
    <location>
        <begin position="1"/>
        <end position="20"/>
    </location>
</feature>
<dbReference type="InterPro" id="IPR038765">
    <property type="entry name" value="Papain-like_cys_pep_sf"/>
</dbReference>
<evidence type="ECO:0000256" key="2">
    <source>
        <dbReference type="ARBA" id="ARBA00022670"/>
    </source>
</evidence>
<dbReference type="GO" id="GO:0008234">
    <property type="term" value="F:cysteine-type peptidase activity"/>
    <property type="evidence" value="ECO:0007669"/>
    <property type="project" value="UniProtKB-KW"/>
</dbReference>
<feature type="domain" description="Peptidase C1A papain C-terminal" evidence="6">
    <location>
        <begin position="132"/>
        <end position="342"/>
    </location>
</feature>
<dbReference type="OrthoDB" id="6242697at2759"/>
<comment type="similarity">
    <text evidence="1">Belongs to the peptidase C1 family.</text>
</comment>
<evidence type="ECO:0000259" key="6">
    <source>
        <dbReference type="SMART" id="SM00645"/>
    </source>
</evidence>
<dbReference type="GeneID" id="105267526"/>
<evidence type="ECO:0000313" key="9">
    <source>
        <dbReference type="Proteomes" id="UP000694866"/>
    </source>
</evidence>
<evidence type="ECO:0000256" key="1">
    <source>
        <dbReference type="ARBA" id="ARBA00008455"/>
    </source>
</evidence>
<dbReference type="SMART" id="SM00848">
    <property type="entry name" value="Inhibitor_I29"/>
    <property type="match status" value="1"/>
</dbReference>
<dbReference type="FunFam" id="3.90.70.10:FF:000006">
    <property type="entry name" value="Cathepsin S"/>
    <property type="match status" value="1"/>
</dbReference>
<evidence type="ECO:0000256" key="4">
    <source>
        <dbReference type="ARBA" id="ARBA00022807"/>
    </source>
</evidence>
<evidence type="ECO:0000313" key="8">
    <source>
        <dbReference type="EMBL" id="JAG77091.1"/>
    </source>
</evidence>
<keyword evidence="5" id="KW-0732">Signal</keyword>
<dbReference type="RefSeq" id="XP_011304748.1">
    <property type="nucleotide sequence ID" value="XM_011306446.1"/>
</dbReference>
<dbReference type="CDD" id="cd02248">
    <property type="entry name" value="Peptidase_C1A"/>
    <property type="match status" value="1"/>
</dbReference>
<evidence type="ECO:0000259" key="7">
    <source>
        <dbReference type="SMART" id="SM00848"/>
    </source>
</evidence>
<reference evidence="8" key="1">
    <citation type="submission" date="2015-01" db="EMBL/GenBank/DDBJ databases">
        <title>Transcriptome Assembly of Fopius arisanus.</title>
        <authorList>
            <person name="Geib S."/>
        </authorList>
    </citation>
    <scope>NUCLEOTIDE SEQUENCE</scope>
</reference>
<dbReference type="EMBL" id="GBYB01007324">
    <property type="protein sequence ID" value="JAG77091.1"/>
    <property type="molecule type" value="Transcribed_RNA"/>
</dbReference>
<accession>A0A0C9QUA6</accession>
<accession>A0A9R1U244</accession>
<dbReference type="InterPro" id="IPR000668">
    <property type="entry name" value="Peptidase_C1A_C"/>
</dbReference>
<dbReference type="Pfam" id="PF08246">
    <property type="entry name" value="Inhibitor_I29"/>
    <property type="match status" value="1"/>
</dbReference>
<protein>
    <submittedName>
        <fullName evidence="8">CTSL2 protein</fullName>
    </submittedName>
    <submittedName>
        <fullName evidence="10">Cathepsin L1</fullName>
    </submittedName>
</protein>
<proteinExistence type="inferred from homology"/>
<organism evidence="8">
    <name type="scientific">Fopius arisanus</name>
    <dbReference type="NCBI Taxonomy" id="64838"/>
    <lineage>
        <taxon>Eukaryota</taxon>
        <taxon>Metazoa</taxon>
        <taxon>Ecdysozoa</taxon>
        <taxon>Arthropoda</taxon>
        <taxon>Hexapoda</taxon>
        <taxon>Insecta</taxon>
        <taxon>Pterygota</taxon>
        <taxon>Neoptera</taxon>
        <taxon>Endopterygota</taxon>
        <taxon>Hymenoptera</taxon>
        <taxon>Apocrita</taxon>
        <taxon>Ichneumonoidea</taxon>
        <taxon>Braconidae</taxon>
        <taxon>Opiinae</taxon>
        <taxon>Fopius</taxon>
    </lineage>
</organism>
<reference evidence="10" key="2">
    <citation type="submission" date="2025-04" db="UniProtKB">
        <authorList>
            <consortium name="RefSeq"/>
        </authorList>
    </citation>
    <scope>IDENTIFICATION</scope>
    <source>
        <strain evidence="10">USDA-PBARC FA_bdor</strain>
        <tissue evidence="10">Whole organism</tissue>
    </source>
</reference>
<evidence type="ECO:0000256" key="3">
    <source>
        <dbReference type="ARBA" id="ARBA00022801"/>
    </source>
</evidence>
<dbReference type="AlphaFoldDB" id="A0A0C9QUA6"/>
<dbReference type="InterPro" id="IPR013128">
    <property type="entry name" value="Peptidase_C1A"/>
</dbReference>
<keyword evidence="2" id="KW-0645">Protease</keyword>
<feature type="domain" description="Cathepsin propeptide inhibitor" evidence="7">
    <location>
        <begin position="42"/>
        <end position="101"/>
    </location>
</feature>
<dbReference type="GO" id="GO:0006508">
    <property type="term" value="P:proteolysis"/>
    <property type="evidence" value="ECO:0007669"/>
    <property type="project" value="UniProtKB-KW"/>
</dbReference>
<dbReference type="Gene3D" id="1.10.287.2250">
    <property type="match status" value="1"/>
</dbReference>
<evidence type="ECO:0000313" key="10">
    <source>
        <dbReference type="RefSeq" id="XP_011304748.1"/>
    </source>
</evidence>
<name>A0A0C9QUA6_9HYME</name>
<dbReference type="InterPro" id="IPR013201">
    <property type="entry name" value="Prot_inhib_I29"/>
</dbReference>
<dbReference type="CTD" id="34401"/>
<evidence type="ECO:0000256" key="5">
    <source>
        <dbReference type="SAM" id="SignalP"/>
    </source>
</evidence>
<sequence length="346" mass="39568">MRFFKCSLILLLLQLITIEGLLRFGNIKKLPKTISQKLDEYWHFYKNNFNKTYNGREESCKRAAWEQNVMKVYGHNLEAEAGHHSYRLRDNHLADLCSREYHKDLVKLIPSRKRRVSDDQMVAAVHHDPRLIPKNLDWREYGFITKAVNQRDCGSCYAYSIAQSIEGQLFKQIKEVIPLSAQQLVDCSTITGNLGCAGGSLRNTMKYLQRSGGLMAQVNYPYNAREGVCRYHDGMSVVNITSWAILPARDERALEAAVATVGPIATSINASPKTFQLYHTGIYDDPLCSSDSVNHAMLIVGYTPDYWILKNWWGNNWGENGYMRIRKNRNRCGIANYAAFARIAKN</sequence>
<dbReference type="InterPro" id="IPR039417">
    <property type="entry name" value="Peptidase_C1A_papain-like"/>
</dbReference>
<dbReference type="KEGG" id="fas:105267526"/>
<dbReference type="Pfam" id="PF00112">
    <property type="entry name" value="Peptidase_C1"/>
    <property type="match status" value="1"/>
</dbReference>
<dbReference type="SMART" id="SM00645">
    <property type="entry name" value="Pept_C1"/>
    <property type="match status" value="1"/>
</dbReference>